<accession>A3GI62</accession>
<dbReference type="AlphaFoldDB" id="A3GI62"/>
<comment type="caution">
    <text evidence="3">The sequence shown here is derived from an EMBL/GenBank/DDBJ whole genome shotgun (WGS) entry which is preliminary data.</text>
</comment>
<dbReference type="KEGG" id="pic:PICST_29233"/>
<evidence type="ECO:0000313" key="4">
    <source>
        <dbReference type="Proteomes" id="UP000002258"/>
    </source>
</evidence>
<dbReference type="GeneID" id="4851961"/>
<dbReference type="eggNOG" id="ENOG502RQFI">
    <property type="taxonomic scope" value="Eukaryota"/>
</dbReference>
<keyword evidence="1" id="KW-1133">Transmembrane helix</keyword>
<dbReference type="PANTHER" id="PTHR31104">
    <property type="entry name" value="PEPTIDE-N4-(N-ACETYL-BETA-GLUCOSAMINYL)ASPARAGINE AMIDASE A PROTEIN"/>
    <property type="match status" value="1"/>
</dbReference>
<dbReference type="EMBL" id="AAVQ01000002">
    <property type="protein sequence ID" value="EAZ63179.2"/>
    <property type="molecule type" value="Genomic_DNA"/>
</dbReference>
<dbReference type="RefSeq" id="XP_001387202.2">
    <property type="nucleotide sequence ID" value="XM_001387165.1"/>
</dbReference>
<reference evidence="3 4" key="1">
    <citation type="journal article" date="2007" name="Nat. Biotechnol.">
        <title>Genome sequence of the lignocellulose-bioconverting and xylose-fermenting yeast Pichia stipitis.</title>
        <authorList>
            <person name="Jeffries T.W."/>
            <person name="Grigoriev I.V."/>
            <person name="Grimwood J."/>
            <person name="Laplaza J.M."/>
            <person name="Aerts A."/>
            <person name="Salamov A."/>
            <person name="Schmutz J."/>
            <person name="Lindquist E."/>
            <person name="Dehal P."/>
            <person name="Shapiro H."/>
            <person name="Jin Y.S."/>
            <person name="Passoth V."/>
            <person name="Richardson P.M."/>
        </authorList>
    </citation>
    <scope>NUCLEOTIDE SEQUENCE [LARGE SCALE GENOMIC DNA]</scope>
    <source>
        <strain evidence="4">ATCC 58785 / CBS 6054 / NBRC 10063 / NRRL Y-11545</strain>
    </source>
</reference>
<evidence type="ECO:0000256" key="1">
    <source>
        <dbReference type="SAM" id="Phobius"/>
    </source>
</evidence>
<dbReference type="OrthoDB" id="4026295at2759"/>
<keyword evidence="1" id="KW-0472">Membrane</keyword>
<dbReference type="Proteomes" id="UP000002258">
    <property type="component" value="Chromosome 1"/>
</dbReference>
<name>A3GI62_PICST</name>
<evidence type="ECO:0000259" key="2">
    <source>
        <dbReference type="Pfam" id="PF12222"/>
    </source>
</evidence>
<dbReference type="InParanoid" id="A3GI62"/>
<dbReference type="Pfam" id="PF12222">
    <property type="entry name" value="PNGaseA"/>
    <property type="match status" value="1"/>
</dbReference>
<dbReference type="HOGENOM" id="CLU_427654_0_0_1"/>
<keyword evidence="1" id="KW-0812">Transmembrane</keyword>
<gene>
    <name evidence="3" type="ORF">PICST_29233</name>
</gene>
<proteinExistence type="predicted"/>
<keyword evidence="4" id="KW-1185">Reference proteome</keyword>
<organism evidence="3 4">
    <name type="scientific">Scheffersomyces stipitis (strain ATCC 58785 / CBS 6054 / NBRC 10063 / NRRL Y-11545)</name>
    <name type="common">Yeast</name>
    <name type="synonym">Pichia stipitis</name>
    <dbReference type="NCBI Taxonomy" id="322104"/>
    <lineage>
        <taxon>Eukaryota</taxon>
        <taxon>Fungi</taxon>
        <taxon>Dikarya</taxon>
        <taxon>Ascomycota</taxon>
        <taxon>Saccharomycotina</taxon>
        <taxon>Pichiomycetes</taxon>
        <taxon>Debaryomycetaceae</taxon>
        <taxon>Scheffersomyces</taxon>
    </lineage>
</organism>
<feature type="domain" description="Peptide N-acetyl-beta-D-glucosaminyl asparaginase amidase A N-terminal" evidence="2">
    <location>
        <begin position="130"/>
        <end position="383"/>
    </location>
</feature>
<protein>
    <recommendedName>
        <fullName evidence="2">Peptide N-acetyl-beta-D-glucosaminyl asparaginase amidase A N-terminal domain-containing protein</fullName>
    </recommendedName>
</protein>
<dbReference type="InterPro" id="IPR056948">
    <property type="entry name" value="PNGaseA_N"/>
</dbReference>
<sequence length="640" mass="72108">MSKEDLESEVVEKNTYCFEDNEYCKLALDDSNQLLPYKEKISKKWVLTVIFSIILSLFSFCLYLFVRYSYSNDSVKSFGHNVDEWVTMTAIDGEPMQVIENNFERIPLEAKVMNTTVYEKQKLVNGLSATFSKFEDFEFDSVFLTLNFTNNDNDTENVNVIEISIDGHPVWRTSPPLSKVGTTTYSSTSKDISKYISLFGKSSNQFKVQILEGSHDKISFALALTLANCGKEKPVIGSPITVSSLFNSTEPANDIIALTKSNGEVFDFSKNDKFLVELPKFSGKTFAAKLELFVSAGKSDVEFFILNRNSPFRLLNIFINEQLIATISPNPILFHSNSIIPSAYSGPIAPFGSFTGFSYEVNLANVLPILWGQKSTLEVQLVSPVNDMFPLEIENVFSQKDNYGVNDFRFSSPAKPIMKGDNQANTEWYVSGNIFSWENKDILTSQGEILGSGITETYSSSLRYDPRKIATKILTVSDDFYSSHSSTLRFSLRNQTSLNFTVNQKGSTKSYLTEHQINGKISLDVVGHKSSMFGHMYTYLIVLDGNATNELLHEYRFFSWSIINEVIISGEDAGCLNSAKIYSGAKVGKVTNRLCESESTKAFDSYSMDNSIVKSRFESFRDSERHSRLFTFQPNKSQMF</sequence>
<dbReference type="InterPro" id="IPR021102">
    <property type="entry name" value="PNGase_A"/>
</dbReference>
<feature type="transmembrane region" description="Helical" evidence="1">
    <location>
        <begin position="45"/>
        <end position="66"/>
    </location>
</feature>
<evidence type="ECO:0000313" key="3">
    <source>
        <dbReference type="EMBL" id="EAZ63179.2"/>
    </source>
</evidence>